<evidence type="ECO:0000256" key="1">
    <source>
        <dbReference type="SAM" id="Phobius"/>
    </source>
</evidence>
<feature type="transmembrane region" description="Helical" evidence="1">
    <location>
        <begin position="50"/>
        <end position="73"/>
    </location>
</feature>
<keyword evidence="1" id="KW-0472">Membrane</keyword>
<dbReference type="AlphaFoldDB" id="A0A1Q6DXK9"/>
<dbReference type="InParanoid" id="A0A1Q6DXK9"/>
<name>A0A1Q6DXK9_METT1</name>
<keyword evidence="1" id="KW-1133">Transmembrane helix</keyword>
<feature type="transmembrane region" description="Helical" evidence="1">
    <location>
        <begin position="85"/>
        <end position="108"/>
    </location>
</feature>
<comment type="caution">
    <text evidence="2">The sequence shown here is derived from an EMBL/GenBank/DDBJ whole genome shotgun (WGS) entry which is preliminary data.</text>
</comment>
<keyword evidence="1" id="KW-0812">Transmembrane</keyword>
<evidence type="ECO:0000313" key="3">
    <source>
        <dbReference type="Proteomes" id="UP000185744"/>
    </source>
</evidence>
<dbReference type="EMBL" id="MSDW01000001">
    <property type="protein sequence ID" value="OKY79104.1"/>
    <property type="molecule type" value="Genomic_DNA"/>
</dbReference>
<accession>A0A1Q6DXK9</accession>
<dbReference type="Proteomes" id="UP000185744">
    <property type="component" value="Unassembled WGS sequence"/>
</dbReference>
<dbReference type="STRING" id="1903181.BTN85_1610"/>
<protein>
    <submittedName>
        <fullName evidence="2">Uncharacterized protein</fullName>
    </submittedName>
</protein>
<gene>
    <name evidence="2" type="ORF">BTN85_1610</name>
</gene>
<keyword evidence="3" id="KW-1185">Reference proteome</keyword>
<reference evidence="2" key="1">
    <citation type="submission" date="2016-12" db="EMBL/GenBank/DDBJ databases">
        <title>Discovery of methanogenic haloarchaea.</title>
        <authorList>
            <person name="Sorokin D.Y."/>
            <person name="Makarova K.S."/>
            <person name="Abbas B."/>
            <person name="Ferrer M."/>
            <person name="Golyshin P.N."/>
        </authorList>
    </citation>
    <scope>NUCLEOTIDE SEQUENCE [LARGE SCALE GENOMIC DNA]</scope>
    <source>
        <strain evidence="2">HMET1</strain>
    </source>
</reference>
<evidence type="ECO:0000313" key="2">
    <source>
        <dbReference type="EMBL" id="OKY79104.1"/>
    </source>
</evidence>
<organism evidence="2 3">
    <name type="scientific">Methanohalarchaeum thermophilum</name>
    <dbReference type="NCBI Taxonomy" id="1903181"/>
    <lineage>
        <taxon>Archaea</taxon>
        <taxon>Methanobacteriati</taxon>
        <taxon>Methanobacteriota</taxon>
        <taxon>Methanonatronarchaeia</taxon>
        <taxon>Methanonatronarchaeales</taxon>
        <taxon>Methanonatronarchaeaceae</taxon>
        <taxon>Candidatus Methanohalarchaeum</taxon>
    </lineage>
</organism>
<proteinExistence type="predicted"/>
<sequence>MKYNKISGLTLISAGITNLLARIGITIDLPITIILIISGYAAYETKNRHEFAIITSITAILYTILKAILFLIWLPEITGITETKLLILGGPFLLMTTLFSFIALYTQLKLSKKRYPRY</sequence>
<feature type="transmembrane region" description="Helical" evidence="1">
    <location>
        <begin position="20"/>
        <end position="43"/>
    </location>
</feature>